<dbReference type="GO" id="GO:0003723">
    <property type="term" value="F:RNA binding"/>
    <property type="evidence" value="ECO:0007669"/>
    <property type="project" value="InterPro"/>
</dbReference>
<dbReference type="SUPFAM" id="SSF88697">
    <property type="entry name" value="PUA domain-like"/>
    <property type="match status" value="1"/>
</dbReference>
<feature type="non-terminal residue" evidence="9">
    <location>
        <position position="1"/>
    </location>
</feature>
<evidence type="ECO:0000256" key="1">
    <source>
        <dbReference type="ARBA" id="ARBA00022490"/>
    </source>
</evidence>
<dbReference type="FunFam" id="3.40.1160.10:FF:000050">
    <property type="entry name" value="Glutamate 5-kinase"/>
    <property type="match status" value="1"/>
</dbReference>
<dbReference type="PROSITE" id="PS50890">
    <property type="entry name" value="PUA"/>
    <property type="match status" value="1"/>
</dbReference>
<keyword evidence="7" id="KW-0067">ATP-binding</keyword>
<proteinExistence type="predicted"/>
<dbReference type="NCBIfam" id="TIGR01027">
    <property type="entry name" value="proB"/>
    <property type="match status" value="1"/>
</dbReference>
<dbReference type="GO" id="GO:0005524">
    <property type="term" value="F:ATP binding"/>
    <property type="evidence" value="ECO:0007669"/>
    <property type="project" value="UniProtKB-KW"/>
</dbReference>
<keyword evidence="6" id="KW-0418">Kinase</keyword>
<dbReference type="SUPFAM" id="SSF53633">
    <property type="entry name" value="Carbamate kinase-like"/>
    <property type="match status" value="1"/>
</dbReference>
<dbReference type="Gene3D" id="3.40.1160.10">
    <property type="entry name" value="Acetylglutamate kinase-like"/>
    <property type="match status" value="1"/>
</dbReference>
<dbReference type="InterPro" id="IPR015947">
    <property type="entry name" value="PUA-like_sf"/>
</dbReference>
<accession>X1IBC5</accession>
<dbReference type="PANTHER" id="PTHR43654">
    <property type="entry name" value="GLUTAMATE 5-KINASE"/>
    <property type="match status" value="1"/>
</dbReference>
<dbReference type="GO" id="GO:0004349">
    <property type="term" value="F:glutamate 5-kinase activity"/>
    <property type="evidence" value="ECO:0007669"/>
    <property type="project" value="InterPro"/>
</dbReference>
<dbReference type="AlphaFoldDB" id="X1IBC5"/>
<dbReference type="CDD" id="cd21157">
    <property type="entry name" value="PUA_G5K"/>
    <property type="match status" value="1"/>
</dbReference>
<dbReference type="SMART" id="SM00359">
    <property type="entry name" value="PUA"/>
    <property type="match status" value="1"/>
</dbReference>
<keyword evidence="3" id="KW-0641">Proline biosynthesis</keyword>
<dbReference type="InterPro" id="IPR005715">
    <property type="entry name" value="Glu_5kinase/COase_Synthase"/>
</dbReference>
<dbReference type="GO" id="GO:0008652">
    <property type="term" value="P:amino acid biosynthetic process"/>
    <property type="evidence" value="ECO:0007669"/>
    <property type="project" value="UniProtKB-KW"/>
</dbReference>
<keyword evidence="2" id="KW-0028">Amino-acid biosynthesis</keyword>
<dbReference type="InterPro" id="IPR019797">
    <property type="entry name" value="Glutamate_5-kinase_CS"/>
</dbReference>
<dbReference type="GO" id="GO:0005829">
    <property type="term" value="C:cytosol"/>
    <property type="evidence" value="ECO:0007669"/>
    <property type="project" value="TreeGrafter"/>
</dbReference>
<organism evidence="9">
    <name type="scientific">marine sediment metagenome</name>
    <dbReference type="NCBI Taxonomy" id="412755"/>
    <lineage>
        <taxon>unclassified sequences</taxon>
        <taxon>metagenomes</taxon>
        <taxon>ecological metagenomes</taxon>
    </lineage>
</organism>
<feature type="domain" description="PUA" evidence="8">
    <location>
        <begin position="107"/>
        <end position="191"/>
    </location>
</feature>
<keyword evidence="1" id="KW-0963">Cytoplasm</keyword>
<dbReference type="InterPro" id="IPR036974">
    <property type="entry name" value="PUA_sf"/>
</dbReference>
<dbReference type="Pfam" id="PF01472">
    <property type="entry name" value="PUA"/>
    <property type="match status" value="1"/>
</dbReference>
<evidence type="ECO:0000259" key="8">
    <source>
        <dbReference type="SMART" id="SM00359"/>
    </source>
</evidence>
<dbReference type="PANTHER" id="PTHR43654:SF1">
    <property type="entry name" value="ISOPENTENYL PHOSPHATE KINASE"/>
    <property type="match status" value="1"/>
</dbReference>
<evidence type="ECO:0000256" key="3">
    <source>
        <dbReference type="ARBA" id="ARBA00022650"/>
    </source>
</evidence>
<dbReference type="EMBL" id="BARU01025449">
    <property type="protein sequence ID" value="GAH66570.1"/>
    <property type="molecule type" value="Genomic_DNA"/>
</dbReference>
<dbReference type="Gene3D" id="2.30.130.10">
    <property type="entry name" value="PUA domain"/>
    <property type="match status" value="1"/>
</dbReference>
<evidence type="ECO:0000256" key="2">
    <source>
        <dbReference type="ARBA" id="ARBA00022605"/>
    </source>
</evidence>
<keyword evidence="4" id="KW-0808">Transferase</keyword>
<evidence type="ECO:0000256" key="4">
    <source>
        <dbReference type="ARBA" id="ARBA00022679"/>
    </source>
</evidence>
<dbReference type="InterPro" id="IPR002478">
    <property type="entry name" value="PUA"/>
</dbReference>
<protein>
    <recommendedName>
        <fullName evidence="8">PUA domain-containing protein</fullName>
    </recommendedName>
</protein>
<keyword evidence="5" id="KW-0547">Nucleotide-binding</keyword>
<evidence type="ECO:0000256" key="6">
    <source>
        <dbReference type="ARBA" id="ARBA00022777"/>
    </source>
</evidence>
<gene>
    <name evidence="9" type="ORF">S03H2_41002</name>
</gene>
<evidence type="ECO:0000256" key="5">
    <source>
        <dbReference type="ARBA" id="ARBA00022741"/>
    </source>
</evidence>
<comment type="caution">
    <text evidence="9">The sequence shown here is derived from an EMBL/GenBank/DDBJ whole genome shotgun (WGS) entry which is preliminary data.</text>
</comment>
<evidence type="ECO:0000256" key="7">
    <source>
        <dbReference type="ARBA" id="ARBA00022840"/>
    </source>
</evidence>
<reference evidence="9" key="1">
    <citation type="journal article" date="2014" name="Front. Microbiol.">
        <title>High frequency of phylogenetically diverse reductive dehalogenase-homologous genes in deep subseafloor sedimentary metagenomes.</title>
        <authorList>
            <person name="Kawai M."/>
            <person name="Futagami T."/>
            <person name="Toyoda A."/>
            <person name="Takaki Y."/>
            <person name="Nishi S."/>
            <person name="Hori S."/>
            <person name="Arai W."/>
            <person name="Tsubouchi T."/>
            <person name="Morono Y."/>
            <person name="Uchiyama I."/>
            <person name="Ito T."/>
            <person name="Fujiyama A."/>
            <person name="Inagaki F."/>
            <person name="Takami H."/>
        </authorList>
    </citation>
    <scope>NUCLEOTIDE SEQUENCE</scope>
    <source>
        <strain evidence="9">Expedition CK06-06</strain>
    </source>
</reference>
<dbReference type="PROSITE" id="PS00902">
    <property type="entry name" value="GLUTAMATE_5_KINASE"/>
    <property type="match status" value="1"/>
</dbReference>
<dbReference type="FunFam" id="2.30.130.10:FF:000007">
    <property type="entry name" value="Glutamate 5-kinase"/>
    <property type="match status" value="1"/>
</dbReference>
<name>X1IBC5_9ZZZZ</name>
<sequence length="198" mass="21492">PSNIDGLYLNKDAPGKIVSIVEGITPQIEASAVSSSTVIGVGGMKTKLQAAKTVTTSGIPMIIANGRKRDVLLKIFNGDKVGTVFLPIKDKMVARKRWIAYSAISRGEIKVDNGAREALVQRGKSLLASGIVDTEGNFKTGDIVKILNEQGQEFARGVVNYSREELSRIKGLKTSQIKSRLGHKFYDEAVHRDNLVIL</sequence>
<dbReference type="InterPro" id="IPR036393">
    <property type="entry name" value="AceGlu_kinase-like_sf"/>
</dbReference>
<evidence type="ECO:0000313" key="9">
    <source>
        <dbReference type="EMBL" id="GAH66570.1"/>
    </source>
</evidence>